<feature type="transmembrane region" description="Helical" evidence="1">
    <location>
        <begin position="34"/>
        <end position="56"/>
    </location>
</feature>
<name>A0A1M5J4Z7_FLAJO</name>
<keyword evidence="1" id="KW-1133">Transmembrane helix</keyword>
<feature type="transmembrane region" description="Helical" evidence="1">
    <location>
        <begin position="7"/>
        <end position="28"/>
    </location>
</feature>
<feature type="transmembrane region" description="Helical" evidence="1">
    <location>
        <begin position="100"/>
        <end position="119"/>
    </location>
</feature>
<organism evidence="2 3">
    <name type="scientific">Flavobacterium johnsoniae</name>
    <name type="common">Cytophaga johnsonae</name>
    <dbReference type="NCBI Taxonomy" id="986"/>
    <lineage>
        <taxon>Bacteria</taxon>
        <taxon>Pseudomonadati</taxon>
        <taxon>Bacteroidota</taxon>
        <taxon>Flavobacteriia</taxon>
        <taxon>Flavobacteriales</taxon>
        <taxon>Flavobacteriaceae</taxon>
        <taxon>Flavobacterium</taxon>
    </lineage>
</organism>
<reference evidence="2 3" key="1">
    <citation type="submission" date="2016-11" db="EMBL/GenBank/DDBJ databases">
        <authorList>
            <person name="Jaros S."/>
            <person name="Januszkiewicz K."/>
            <person name="Wedrychowicz H."/>
        </authorList>
    </citation>
    <scope>NUCLEOTIDE SEQUENCE [LARGE SCALE GENOMIC DNA]</scope>
    <source>
        <strain evidence="2 3">DSM 6792</strain>
    </source>
</reference>
<keyword evidence="1" id="KW-0472">Membrane</keyword>
<sequence>MKYIRAIFSGILVWIAVSLSFYILEQILFVKDSFFWQSFMVTIWIVFFAIGSAKFYYSKNYNMSGLQLGIIMSLTALFLDVLITVPFVEIPNGRSYESFFTSPVLWILAFVNAFSVFLWKKGARSKNQSAYKNCF</sequence>
<proteinExistence type="predicted"/>
<evidence type="ECO:0000256" key="1">
    <source>
        <dbReference type="SAM" id="Phobius"/>
    </source>
</evidence>
<dbReference type="Pfam" id="PF17329">
    <property type="entry name" value="DUF5367"/>
    <property type="match status" value="1"/>
</dbReference>
<feature type="transmembrane region" description="Helical" evidence="1">
    <location>
        <begin position="68"/>
        <end position="88"/>
    </location>
</feature>
<evidence type="ECO:0000313" key="2">
    <source>
        <dbReference type="EMBL" id="SHG35667.1"/>
    </source>
</evidence>
<evidence type="ECO:0000313" key="3">
    <source>
        <dbReference type="Proteomes" id="UP000184112"/>
    </source>
</evidence>
<protein>
    <submittedName>
        <fullName evidence="2">Uncharacterized protein</fullName>
    </submittedName>
</protein>
<gene>
    <name evidence="2" type="ORF">SAMN05444388_102388</name>
</gene>
<accession>A0A1M5J4Z7</accession>
<dbReference type="Proteomes" id="UP000184112">
    <property type="component" value="Unassembled WGS sequence"/>
</dbReference>
<dbReference type="AlphaFoldDB" id="A0A1M5J4Z7"/>
<dbReference type="RefSeq" id="WP_073408628.1">
    <property type="nucleotide sequence ID" value="NZ_FQWH01000002.1"/>
</dbReference>
<dbReference type="InterPro" id="IPR020509">
    <property type="entry name" value="Uncharacterised_YnzE"/>
</dbReference>
<dbReference type="EMBL" id="FQWH01000002">
    <property type="protein sequence ID" value="SHG35667.1"/>
    <property type="molecule type" value="Genomic_DNA"/>
</dbReference>
<keyword evidence="1" id="KW-0812">Transmembrane</keyword>